<dbReference type="NCBIfam" id="TIGR00229">
    <property type="entry name" value="sensory_box"/>
    <property type="match status" value="1"/>
</dbReference>
<evidence type="ECO:0000256" key="1">
    <source>
        <dbReference type="ARBA" id="ARBA00000085"/>
    </source>
</evidence>
<dbReference type="EMBL" id="LWBO01000012">
    <property type="protein sequence ID" value="OQP48226.1"/>
    <property type="molecule type" value="Genomic_DNA"/>
</dbReference>
<dbReference type="SUPFAM" id="SSF55785">
    <property type="entry name" value="PYP-like sensor domain (PAS domain)"/>
    <property type="match status" value="1"/>
</dbReference>
<dbReference type="PROSITE" id="PS50110">
    <property type="entry name" value="RESPONSE_REGULATORY"/>
    <property type="match status" value="1"/>
</dbReference>
<sequence>MHTGLHEGVSKDMRKRIIRFNQFIILALLLNFISVFSYFYHKLYISALVNITSAYFFLLAFYFGSKRKLETGRIIAVVNINLYLIVICYLEGLKAGEYLLYFPYFVVLTFVVSIRRNFKELISVYSITVIASLAAVKLCPYVNNIQIINEALYAQLYSGNLVISLAMTIIFSYSILQVNKDNEVAILQEKTFGDTIFNTSLDGVFIIFSQTNIINSCNKRALEMFDVKEKHEIEGTNIEMWFEEHQIKQFNSIKESLSGESRPWQGELSLTAKTGRTFYGFVSVVPFAYKDTGYTKISILDVSNVKMAEFELMKAKEKAESAARTKSRFLSNMSHELRTPLNGIIGASNLLLQEEHLNTQVQHLDILKFSSEHMMMLINDILDYNKMEAGKVELADVPVNIKEFMQKLAGQFSPQIKLKGLEFKIDIDDRLDLEFYTDETRLNQVLSNLLANALKFTHEGTITMAVRKLFSSSTKSTLQFIVMDTGIGIPKNKHKEIFDSFTQADVNTTRKYGGTGLGLAITKRIVNMFNSDLLLESEENKGSAFHFTVELKICENRKRYMEDNIKNLDSLEGIRLLIAEDNPVNLSIAKRFLTKWGIKVSEATNGREALAQFKKGTFDLLLIDLEMPEMDGPTALKEIRKLNTSIPAVAFTAAVYDNMQADLLQKGFTDFIHKPFRPEELHSKISYLVSALRA</sequence>
<dbReference type="PANTHER" id="PTHR45339:SF1">
    <property type="entry name" value="HYBRID SIGNAL TRANSDUCTION HISTIDINE KINASE J"/>
    <property type="match status" value="1"/>
</dbReference>
<dbReference type="SUPFAM" id="SSF55874">
    <property type="entry name" value="ATPase domain of HSP90 chaperone/DNA topoisomerase II/histidine kinase"/>
    <property type="match status" value="1"/>
</dbReference>
<dbReference type="Proteomes" id="UP000192277">
    <property type="component" value="Unassembled WGS sequence"/>
</dbReference>
<evidence type="ECO:0000256" key="4">
    <source>
        <dbReference type="ARBA" id="ARBA00023012"/>
    </source>
</evidence>
<dbReference type="CDD" id="cd16922">
    <property type="entry name" value="HATPase_EvgS-ArcB-TorS-like"/>
    <property type="match status" value="1"/>
</dbReference>
<comment type="caution">
    <text evidence="9">The sequence shown here is derived from an EMBL/GenBank/DDBJ whole genome shotgun (WGS) entry which is preliminary data.</text>
</comment>
<proteinExistence type="predicted"/>
<feature type="modified residue" description="4-aspartylphosphate" evidence="5">
    <location>
        <position position="624"/>
    </location>
</feature>
<dbReference type="SMART" id="SM00387">
    <property type="entry name" value="HATPase_c"/>
    <property type="match status" value="1"/>
</dbReference>
<feature type="domain" description="Histidine kinase" evidence="7">
    <location>
        <begin position="332"/>
        <end position="553"/>
    </location>
</feature>
<evidence type="ECO:0000259" key="8">
    <source>
        <dbReference type="PROSITE" id="PS50110"/>
    </source>
</evidence>
<keyword evidence="6" id="KW-0812">Transmembrane</keyword>
<dbReference type="Pfam" id="PF00072">
    <property type="entry name" value="Response_reg"/>
    <property type="match status" value="1"/>
</dbReference>
<dbReference type="CDD" id="cd00130">
    <property type="entry name" value="PAS"/>
    <property type="match status" value="1"/>
</dbReference>
<dbReference type="SMART" id="SM00388">
    <property type="entry name" value="HisKA"/>
    <property type="match status" value="1"/>
</dbReference>
<dbReference type="InterPro" id="IPR001789">
    <property type="entry name" value="Sig_transdc_resp-reg_receiver"/>
</dbReference>
<dbReference type="InterPro" id="IPR011006">
    <property type="entry name" value="CheY-like_superfamily"/>
</dbReference>
<reference evidence="9 10" key="1">
    <citation type="submission" date="2016-04" db="EMBL/GenBank/DDBJ databases">
        <authorList>
            <person name="Chen L."/>
            <person name="Zhuang W."/>
            <person name="Wang G."/>
        </authorList>
    </citation>
    <scope>NUCLEOTIDE SEQUENCE [LARGE SCALE GENOMIC DNA]</scope>
    <source>
        <strain evidence="10">GR20</strain>
    </source>
</reference>
<evidence type="ECO:0000313" key="10">
    <source>
        <dbReference type="Proteomes" id="UP000192277"/>
    </source>
</evidence>
<dbReference type="Gene3D" id="3.30.565.10">
    <property type="entry name" value="Histidine kinase-like ATPase, C-terminal domain"/>
    <property type="match status" value="1"/>
</dbReference>
<name>A0ABX3NW20_9BACT</name>
<feature type="transmembrane region" description="Helical" evidence="6">
    <location>
        <begin position="20"/>
        <end position="39"/>
    </location>
</feature>
<dbReference type="Gene3D" id="3.40.50.2300">
    <property type="match status" value="1"/>
</dbReference>
<evidence type="ECO:0000256" key="2">
    <source>
        <dbReference type="ARBA" id="ARBA00012438"/>
    </source>
</evidence>
<dbReference type="SUPFAM" id="SSF52172">
    <property type="entry name" value="CheY-like"/>
    <property type="match status" value="1"/>
</dbReference>
<protein>
    <recommendedName>
        <fullName evidence="2">histidine kinase</fullName>
        <ecNumber evidence="2">2.7.13.3</ecNumber>
    </recommendedName>
</protein>
<dbReference type="InterPro" id="IPR004358">
    <property type="entry name" value="Sig_transdc_His_kin-like_C"/>
</dbReference>
<evidence type="ECO:0000256" key="5">
    <source>
        <dbReference type="PROSITE-ProRule" id="PRU00169"/>
    </source>
</evidence>
<accession>A0ABX3NW20</accession>
<feature type="domain" description="Response regulatory" evidence="8">
    <location>
        <begin position="575"/>
        <end position="689"/>
    </location>
</feature>
<feature type="transmembrane region" description="Helical" evidence="6">
    <location>
        <begin position="155"/>
        <end position="176"/>
    </location>
</feature>
<dbReference type="SMART" id="SM00448">
    <property type="entry name" value="REC"/>
    <property type="match status" value="1"/>
</dbReference>
<dbReference type="Gene3D" id="1.10.287.130">
    <property type="match status" value="1"/>
</dbReference>
<dbReference type="InterPro" id="IPR036097">
    <property type="entry name" value="HisK_dim/P_sf"/>
</dbReference>
<dbReference type="SUPFAM" id="SSF47384">
    <property type="entry name" value="Homodimeric domain of signal transducing histidine kinase"/>
    <property type="match status" value="1"/>
</dbReference>
<dbReference type="CDD" id="cd17546">
    <property type="entry name" value="REC_hyHK_CKI1_RcsC-like"/>
    <property type="match status" value="1"/>
</dbReference>
<dbReference type="InterPro" id="IPR035965">
    <property type="entry name" value="PAS-like_dom_sf"/>
</dbReference>
<evidence type="ECO:0000313" key="9">
    <source>
        <dbReference type="EMBL" id="OQP48226.1"/>
    </source>
</evidence>
<dbReference type="InterPro" id="IPR003661">
    <property type="entry name" value="HisK_dim/P_dom"/>
</dbReference>
<evidence type="ECO:0000256" key="3">
    <source>
        <dbReference type="ARBA" id="ARBA00022553"/>
    </source>
</evidence>
<organism evidence="9 10">
    <name type="scientific">Niastella koreensis</name>
    <dbReference type="NCBI Taxonomy" id="354356"/>
    <lineage>
        <taxon>Bacteria</taxon>
        <taxon>Pseudomonadati</taxon>
        <taxon>Bacteroidota</taxon>
        <taxon>Chitinophagia</taxon>
        <taxon>Chitinophagales</taxon>
        <taxon>Chitinophagaceae</taxon>
        <taxon>Niastella</taxon>
    </lineage>
</organism>
<dbReference type="InterPro" id="IPR003594">
    <property type="entry name" value="HATPase_dom"/>
</dbReference>
<dbReference type="PROSITE" id="PS50109">
    <property type="entry name" value="HIS_KIN"/>
    <property type="match status" value="1"/>
</dbReference>
<dbReference type="InterPro" id="IPR005467">
    <property type="entry name" value="His_kinase_dom"/>
</dbReference>
<dbReference type="Pfam" id="PF00512">
    <property type="entry name" value="HisKA"/>
    <property type="match status" value="1"/>
</dbReference>
<gene>
    <name evidence="9" type="ORF">A4D02_05775</name>
</gene>
<dbReference type="EC" id="2.7.13.3" evidence="2"/>
<dbReference type="Pfam" id="PF02518">
    <property type="entry name" value="HATPase_c"/>
    <property type="match status" value="1"/>
</dbReference>
<dbReference type="CDD" id="cd00082">
    <property type="entry name" value="HisKA"/>
    <property type="match status" value="1"/>
</dbReference>
<comment type="catalytic activity">
    <reaction evidence="1">
        <text>ATP + protein L-histidine = ADP + protein N-phospho-L-histidine.</text>
        <dbReference type="EC" id="2.7.13.3"/>
    </reaction>
</comment>
<keyword evidence="4" id="KW-0902">Two-component regulatory system</keyword>
<keyword evidence="6" id="KW-0472">Membrane</keyword>
<feature type="transmembrane region" description="Helical" evidence="6">
    <location>
        <begin position="121"/>
        <end position="143"/>
    </location>
</feature>
<evidence type="ECO:0000256" key="6">
    <source>
        <dbReference type="SAM" id="Phobius"/>
    </source>
</evidence>
<dbReference type="InterPro" id="IPR000014">
    <property type="entry name" value="PAS"/>
</dbReference>
<keyword evidence="6" id="KW-1133">Transmembrane helix</keyword>
<dbReference type="PANTHER" id="PTHR45339">
    <property type="entry name" value="HYBRID SIGNAL TRANSDUCTION HISTIDINE KINASE J"/>
    <property type="match status" value="1"/>
</dbReference>
<dbReference type="InterPro" id="IPR036890">
    <property type="entry name" value="HATPase_C_sf"/>
</dbReference>
<keyword evidence="10" id="KW-1185">Reference proteome</keyword>
<dbReference type="Gene3D" id="3.30.450.20">
    <property type="entry name" value="PAS domain"/>
    <property type="match status" value="1"/>
</dbReference>
<evidence type="ECO:0000259" key="7">
    <source>
        <dbReference type="PROSITE" id="PS50109"/>
    </source>
</evidence>
<dbReference type="Pfam" id="PF13426">
    <property type="entry name" value="PAS_9"/>
    <property type="match status" value="1"/>
</dbReference>
<feature type="transmembrane region" description="Helical" evidence="6">
    <location>
        <begin position="45"/>
        <end position="62"/>
    </location>
</feature>
<dbReference type="PRINTS" id="PR00344">
    <property type="entry name" value="BCTRLSENSOR"/>
</dbReference>
<feature type="transmembrane region" description="Helical" evidence="6">
    <location>
        <begin position="74"/>
        <end position="92"/>
    </location>
</feature>
<keyword evidence="3 5" id="KW-0597">Phosphoprotein</keyword>